<dbReference type="AlphaFoldDB" id="A0A182EVT5"/>
<gene>
    <name evidence="2" type="ORF">NOO_LOCUS12278</name>
</gene>
<name>A0A182EVT5_ONCOC</name>
<dbReference type="WBParaSite" id="nOo.2.0.1.t12278-RA">
    <property type="protein sequence ID" value="nOo.2.0.1.t12278-RA"/>
    <property type="gene ID" value="nOo.2.0.1.g12278"/>
</dbReference>
<evidence type="ECO:0000313" key="4">
    <source>
        <dbReference type="WBParaSite" id="nOo.2.0.1.t12278-RA"/>
    </source>
</evidence>
<accession>A0A182EVT5</accession>
<reference evidence="2 3" key="2">
    <citation type="submission" date="2018-08" db="EMBL/GenBank/DDBJ databases">
        <authorList>
            <person name="Laetsch R D."/>
            <person name="Stevens L."/>
            <person name="Kumar S."/>
            <person name="Blaxter L. M."/>
        </authorList>
    </citation>
    <scope>NUCLEOTIDE SEQUENCE [LARGE SCALE GENOMIC DNA]</scope>
</reference>
<feature type="compositionally biased region" description="Polar residues" evidence="1">
    <location>
        <begin position="61"/>
        <end position="70"/>
    </location>
</feature>
<evidence type="ECO:0000256" key="1">
    <source>
        <dbReference type="SAM" id="MobiDB-lite"/>
    </source>
</evidence>
<organism evidence="4">
    <name type="scientific">Onchocerca ochengi</name>
    <name type="common">Filarial nematode worm</name>
    <dbReference type="NCBI Taxonomy" id="42157"/>
    <lineage>
        <taxon>Eukaryota</taxon>
        <taxon>Metazoa</taxon>
        <taxon>Ecdysozoa</taxon>
        <taxon>Nematoda</taxon>
        <taxon>Chromadorea</taxon>
        <taxon>Rhabditida</taxon>
        <taxon>Spirurina</taxon>
        <taxon>Spiruromorpha</taxon>
        <taxon>Filarioidea</taxon>
        <taxon>Onchocercidae</taxon>
        <taxon>Onchocerca</taxon>
    </lineage>
</organism>
<keyword evidence="3" id="KW-1185">Reference proteome</keyword>
<dbReference type="Proteomes" id="UP000271087">
    <property type="component" value="Unassembled WGS sequence"/>
</dbReference>
<protein>
    <submittedName>
        <fullName evidence="2 4">Uncharacterized protein</fullName>
    </submittedName>
</protein>
<dbReference type="EMBL" id="UYRW01010148">
    <property type="protein sequence ID" value="VDM98529.1"/>
    <property type="molecule type" value="Genomic_DNA"/>
</dbReference>
<evidence type="ECO:0000313" key="2">
    <source>
        <dbReference type="EMBL" id="VDM98529.1"/>
    </source>
</evidence>
<feature type="region of interest" description="Disordered" evidence="1">
    <location>
        <begin position="53"/>
        <end position="82"/>
    </location>
</feature>
<reference evidence="4" key="1">
    <citation type="submission" date="2016-06" db="UniProtKB">
        <authorList>
            <consortium name="WormBaseParasite"/>
        </authorList>
    </citation>
    <scope>IDENTIFICATION</scope>
</reference>
<evidence type="ECO:0000313" key="3">
    <source>
        <dbReference type="Proteomes" id="UP000271087"/>
    </source>
</evidence>
<proteinExistence type="predicted"/>
<sequence>MLQENAEFLAVDGLNLQATRVSAAQDQNSNQNPLNQMQQNFITLNAPFYEEANDEAELPGPSNQDHNIQHNIHLYNDSNDEV</sequence>